<dbReference type="AlphaFoldDB" id="A0A3L5TQA6"/>
<dbReference type="EMBL" id="KV592274">
    <property type="protein sequence ID" value="OPL21366.1"/>
    <property type="molecule type" value="Genomic_DNA"/>
</dbReference>
<dbReference type="Proteomes" id="UP000266721">
    <property type="component" value="Unassembled WGS sequence"/>
</dbReference>
<organism evidence="2 3">
    <name type="scientific">Mytilus galloprovincialis</name>
    <name type="common">Mediterranean mussel</name>
    <dbReference type="NCBI Taxonomy" id="29158"/>
    <lineage>
        <taxon>Eukaryota</taxon>
        <taxon>Metazoa</taxon>
        <taxon>Spiralia</taxon>
        <taxon>Lophotrochozoa</taxon>
        <taxon>Mollusca</taxon>
        <taxon>Bivalvia</taxon>
        <taxon>Autobranchia</taxon>
        <taxon>Pteriomorphia</taxon>
        <taxon>Mytilida</taxon>
        <taxon>Mytiloidea</taxon>
        <taxon>Mytilidae</taxon>
        <taxon>Mytilinae</taxon>
        <taxon>Mytilus</taxon>
    </lineage>
</organism>
<sequence>MMLQSVYLMLFVGVEDPDLFVPVILVTMMILLMAMVDNVLQRKSQELYVPY</sequence>
<proteinExistence type="predicted"/>
<keyword evidence="3" id="KW-1185">Reference proteome</keyword>
<feature type="non-terminal residue" evidence="2">
    <location>
        <position position="1"/>
    </location>
</feature>
<accession>A0A3L5TQA6</accession>
<name>A0A3L5TQA6_MYTGA</name>
<reference evidence="2 3" key="1">
    <citation type="journal article" date="2016" name="PLoS ONE">
        <title>A First Insight into the Genome of the Filter-Feeder Mussel Mytilus galloprovincialis.</title>
        <authorList>
            <person name="Murgarella M."/>
            <person name="Puiu D."/>
            <person name="Novoa B."/>
            <person name="Figueras A."/>
            <person name="Posada D."/>
            <person name="Canchaya C."/>
        </authorList>
    </citation>
    <scope>NUCLEOTIDE SEQUENCE [LARGE SCALE GENOMIC DNA]</scope>
    <source>
        <tissue evidence="2">Muscle</tissue>
    </source>
</reference>
<evidence type="ECO:0000313" key="2">
    <source>
        <dbReference type="EMBL" id="OPL21366.1"/>
    </source>
</evidence>
<gene>
    <name evidence="2" type="ORF">AM593_04182</name>
</gene>
<keyword evidence="1" id="KW-0812">Transmembrane</keyword>
<evidence type="ECO:0000256" key="1">
    <source>
        <dbReference type="SAM" id="Phobius"/>
    </source>
</evidence>
<protein>
    <submittedName>
        <fullName evidence="2">Uncharacterized protein</fullName>
    </submittedName>
</protein>
<keyword evidence="1" id="KW-1133">Transmembrane helix</keyword>
<feature type="transmembrane region" description="Helical" evidence="1">
    <location>
        <begin position="20"/>
        <end position="40"/>
    </location>
</feature>
<evidence type="ECO:0000313" key="3">
    <source>
        <dbReference type="Proteomes" id="UP000266721"/>
    </source>
</evidence>
<keyword evidence="1" id="KW-0472">Membrane</keyword>
<comment type="caution">
    <text evidence="2">The sequence shown here is derived from an EMBL/GenBank/DDBJ whole genome shotgun (WGS) entry which is preliminary data.</text>
</comment>